<dbReference type="Gene3D" id="4.10.240.10">
    <property type="entry name" value="Zn(2)-C6 fungal-type DNA-binding domain"/>
    <property type="match status" value="1"/>
</dbReference>
<dbReference type="Pfam" id="PF11951">
    <property type="entry name" value="Fungal_trans_2"/>
    <property type="match status" value="1"/>
</dbReference>
<protein>
    <recommendedName>
        <fullName evidence="3">Zn(2)-C6 fungal-type domain-containing protein</fullName>
    </recommendedName>
</protein>
<evidence type="ECO:0000313" key="4">
    <source>
        <dbReference type="EMBL" id="KAF2173439.1"/>
    </source>
</evidence>
<evidence type="ECO:0000256" key="1">
    <source>
        <dbReference type="ARBA" id="ARBA00023242"/>
    </source>
</evidence>
<dbReference type="GO" id="GO:0001228">
    <property type="term" value="F:DNA-binding transcription activator activity, RNA polymerase II-specific"/>
    <property type="evidence" value="ECO:0007669"/>
    <property type="project" value="TreeGrafter"/>
</dbReference>
<dbReference type="GeneID" id="54556586"/>
<dbReference type="RefSeq" id="XP_033674328.1">
    <property type="nucleotide sequence ID" value="XM_033803314.1"/>
</dbReference>
<dbReference type="PROSITE" id="PS50048">
    <property type="entry name" value="ZN2_CY6_FUNGAL_2"/>
    <property type="match status" value="1"/>
</dbReference>
<dbReference type="PANTHER" id="PTHR47784:SF5">
    <property type="entry name" value="STEROL UPTAKE CONTROL PROTEIN 2"/>
    <property type="match status" value="1"/>
</dbReference>
<dbReference type="Pfam" id="PF00172">
    <property type="entry name" value="Zn_clus"/>
    <property type="match status" value="1"/>
</dbReference>
<reference evidence="4" key="1">
    <citation type="journal article" date="2020" name="Stud. Mycol.">
        <title>101 Dothideomycetes genomes: a test case for predicting lifestyles and emergence of pathogens.</title>
        <authorList>
            <person name="Haridas S."/>
            <person name="Albert R."/>
            <person name="Binder M."/>
            <person name="Bloem J."/>
            <person name="Labutti K."/>
            <person name="Salamov A."/>
            <person name="Andreopoulos B."/>
            <person name="Baker S."/>
            <person name="Barry K."/>
            <person name="Bills G."/>
            <person name="Bluhm B."/>
            <person name="Cannon C."/>
            <person name="Castanera R."/>
            <person name="Culley D."/>
            <person name="Daum C."/>
            <person name="Ezra D."/>
            <person name="Gonzalez J."/>
            <person name="Henrissat B."/>
            <person name="Kuo A."/>
            <person name="Liang C."/>
            <person name="Lipzen A."/>
            <person name="Lutzoni F."/>
            <person name="Magnuson J."/>
            <person name="Mondo S."/>
            <person name="Nolan M."/>
            <person name="Ohm R."/>
            <person name="Pangilinan J."/>
            <person name="Park H.-J."/>
            <person name="Ramirez L."/>
            <person name="Alfaro M."/>
            <person name="Sun H."/>
            <person name="Tritt A."/>
            <person name="Yoshinaga Y."/>
            <person name="Zwiers L.-H."/>
            <person name="Turgeon B."/>
            <person name="Goodwin S."/>
            <person name="Spatafora J."/>
            <person name="Crous P."/>
            <person name="Grigoriev I."/>
        </authorList>
    </citation>
    <scope>NUCLEOTIDE SEQUENCE</scope>
    <source>
        <strain evidence="4">ATCC 36951</strain>
    </source>
</reference>
<proteinExistence type="predicted"/>
<dbReference type="GO" id="GO:0008270">
    <property type="term" value="F:zinc ion binding"/>
    <property type="evidence" value="ECO:0007669"/>
    <property type="project" value="InterPro"/>
</dbReference>
<dbReference type="SUPFAM" id="SSF57701">
    <property type="entry name" value="Zn2/Cys6 DNA-binding domain"/>
    <property type="match status" value="1"/>
</dbReference>
<dbReference type="InterPro" id="IPR053157">
    <property type="entry name" value="Sterol_Uptake_Regulator"/>
</dbReference>
<dbReference type="Proteomes" id="UP000799537">
    <property type="component" value="Unassembled WGS sequence"/>
</dbReference>
<evidence type="ECO:0000313" key="5">
    <source>
        <dbReference type="Proteomes" id="UP000799537"/>
    </source>
</evidence>
<dbReference type="InterPro" id="IPR036864">
    <property type="entry name" value="Zn2-C6_fun-type_DNA-bd_sf"/>
</dbReference>
<dbReference type="PANTHER" id="PTHR47784">
    <property type="entry name" value="STEROL UPTAKE CONTROL PROTEIN 2"/>
    <property type="match status" value="1"/>
</dbReference>
<dbReference type="OrthoDB" id="4937900at2759"/>
<gene>
    <name evidence="4" type="ORF">M409DRAFT_15724</name>
</gene>
<dbReference type="InterPro" id="IPR021858">
    <property type="entry name" value="Fun_TF"/>
</dbReference>
<dbReference type="CDD" id="cd00067">
    <property type="entry name" value="GAL4"/>
    <property type="match status" value="1"/>
</dbReference>
<dbReference type="SMART" id="SM00066">
    <property type="entry name" value="GAL4"/>
    <property type="match status" value="1"/>
</dbReference>
<dbReference type="EMBL" id="ML993579">
    <property type="protein sequence ID" value="KAF2173439.1"/>
    <property type="molecule type" value="Genomic_DNA"/>
</dbReference>
<evidence type="ECO:0000259" key="3">
    <source>
        <dbReference type="PROSITE" id="PS50048"/>
    </source>
</evidence>
<feature type="domain" description="Zn(2)-C6 fungal-type" evidence="3">
    <location>
        <begin position="13"/>
        <end position="43"/>
    </location>
</feature>
<feature type="region of interest" description="Disordered" evidence="2">
    <location>
        <begin position="64"/>
        <end position="104"/>
    </location>
</feature>
<sequence length="419" mass="46142">MALKRFHTKSRLGCSQCKSRRIKCDETPPCCGNCAKKGIECDYQDLQPAIDNLQLFTPATFPASLQRPRKASSPGSVSSSSISSRTSKTSKASRTSRSTGLSGLSGVSAVSGTAFSLQDLGLLHHFTVQTAQTLPAFDCEQYRIIWQHEVPRLAQTHGFLMHAVIGFAAAHQATVSHEQSSRDAARHHYVEALKAFRNQVEAITTDKADALLCFSILVCFLTLYFESEKPPEARDPITEFISLMHTIHSSIGLLFQIRDTLQTSTIGYLLQHTWNRQHHAIAPEVNDSITMLEGLALQHADHPSPVLDSSGTGEAISKLRRFYTLSSPRPVDWVHILSWPISLDPDFSLLLEARNPVALCTLAHWCVPACNAPTKWWVGDFFNGLLSAIALHLAGTEFDDAMAWPVSETLNLAAIDPNL</sequence>
<dbReference type="PROSITE" id="PS00463">
    <property type="entry name" value="ZN2_CY6_FUNGAL_1"/>
    <property type="match status" value="1"/>
</dbReference>
<keyword evidence="1" id="KW-0539">Nucleus</keyword>
<feature type="compositionally biased region" description="Low complexity" evidence="2">
    <location>
        <begin position="71"/>
        <end position="104"/>
    </location>
</feature>
<organism evidence="4 5">
    <name type="scientific">Zasmidium cellare ATCC 36951</name>
    <dbReference type="NCBI Taxonomy" id="1080233"/>
    <lineage>
        <taxon>Eukaryota</taxon>
        <taxon>Fungi</taxon>
        <taxon>Dikarya</taxon>
        <taxon>Ascomycota</taxon>
        <taxon>Pezizomycotina</taxon>
        <taxon>Dothideomycetes</taxon>
        <taxon>Dothideomycetidae</taxon>
        <taxon>Mycosphaerellales</taxon>
        <taxon>Mycosphaerellaceae</taxon>
        <taxon>Zasmidium</taxon>
    </lineage>
</organism>
<name>A0A6A6D5M9_ZASCE</name>
<dbReference type="InterPro" id="IPR001138">
    <property type="entry name" value="Zn2Cys6_DnaBD"/>
</dbReference>
<keyword evidence="5" id="KW-1185">Reference proteome</keyword>
<accession>A0A6A6D5M9</accession>
<dbReference type="AlphaFoldDB" id="A0A6A6D5M9"/>
<evidence type="ECO:0000256" key="2">
    <source>
        <dbReference type="SAM" id="MobiDB-lite"/>
    </source>
</evidence>